<evidence type="ECO:0000256" key="7">
    <source>
        <dbReference type="SAM" id="MobiDB-lite"/>
    </source>
</evidence>
<dbReference type="Pfam" id="PF13414">
    <property type="entry name" value="TPR_11"/>
    <property type="match status" value="1"/>
</dbReference>
<feature type="compositionally biased region" description="Basic residues" evidence="7">
    <location>
        <begin position="62"/>
        <end position="71"/>
    </location>
</feature>
<keyword evidence="1" id="KW-0677">Repeat</keyword>
<keyword evidence="6" id="KW-0175">Coiled coil</keyword>
<evidence type="ECO:0000256" key="6">
    <source>
        <dbReference type="SAM" id="Coils"/>
    </source>
</evidence>
<proteinExistence type="inferred from homology"/>
<dbReference type="Pfam" id="PF13181">
    <property type="entry name" value="TPR_8"/>
    <property type="match status" value="1"/>
</dbReference>
<evidence type="ECO:0000256" key="5">
    <source>
        <dbReference type="PROSITE-ProRule" id="PRU00339"/>
    </source>
</evidence>
<dbReference type="PANTHER" id="PTHR46423:SF1">
    <property type="entry name" value="RNA POLYMERASE II-ASSOCIATED PROTEIN 3"/>
    <property type="match status" value="1"/>
</dbReference>
<feature type="compositionally biased region" description="Acidic residues" evidence="7">
    <location>
        <begin position="296"/>
        <end position="308"/>
    </location>
</feature>
<feature type="repeat" description="TPR" evidence="5">
    <location>
        <begin position="211"/>
        <end position="244"/>
    </location>
</feature>
<protein>
    <recommendedName>
        <fullName evidence="4">RNA polymerase II-associated protein 3</fullName>
    </recommendedName>
</protein>
<dbReference type="Pfam" id="PF00515">
    <property type="entry name" value="TPR_1"/>
    <property type="match status" value="1"/>
</dbReference>
<feature type="compositionally biased region" description="Acidic residues" evidence="7">
    <location>
        <begin position="124"/>
        <end position="135"/>
    </location>
</feature>
<comment type="similarity">
    <text evidence="3">Belongs to the RPAP3 family.</text>
</comment>
<dbReference type="PANTHER" id="PTHR46423">
    <property type="entry name" value="RNA POLYMERASE II-ASSOCIATED PROTEIN 3"/>
    <property type="match status" value="1"/>
</dbReference>
<feature type="region of interest" description="Disordered" evidence="7">
    <location>
        <begin position="113"/>
        <end position="137"/>
    </location>
</feature>
<evidence type="ECO:0000259" key="8">
    <source>
        <dbReference type="Pfam" id="PF13877"/>
    </source>
</evidence>
<name>A0A9X0CEZ2_9CNID</name>
<feature type="coiled-coil region" evidence="6">
    <location>
        <begin position="11"/>
        <end position="38"/>
    </location>
</feature>
<evidence type="ECO:0000256" key="3">
    <source>
        <dbReference type="ARBA" id="ARBA00038275"/>
    </source>
</evidence>
<sequence>MADALKVQMNIRQNAEDLQDMLKDLNSWQDEMKVKDEELRNSKIIPRRTFEVEGESLPPVRNQRKKKRKKNKDLLADPDKGDKLKDGSRISSYDYRSWDKFDVDKVLKDMDEKDEMKTLSSSEEGSDETDDEEVENERRLQRALLEKDKGNALFKEGTYEEAINCYTTAIQFDPTNAVLPANRAMCLLKLQRYGAAEADCNKALTLDRSYAKAYLRRGAARFQLGRVQEAEADYREVLRLEPSNRQAQEELKHITKLNDKGKPAGLEEELLKAETSRSLSTYSKKPLKRIVIEEIGTESDSDHEDDSNEVSTRAQVTSSLSTEANRNNINQVVFTDASDQDKNLKVESKDNACKIPPSSSSSSSSAAATAHFQSPASTTRAQSTLKTFTVPKSSGQFQADWKTLQKEPEQLFHYFRKITPESYPKLFQQSIESDMLVKITRLLQEFYISNGLPVYKELSYLAEVKRFSMAVMFLSDKDKKVISDLLHNVRENKDILKLNEDDVVNLAKKYGVS</sequence>
<organism evidence="9 10">
    <name type="scientific">Desmophyllum pertusum</name>
    <dbReference type="NCBI Taxonomy" id="174260"/>
    <lineage>
        <taxon>Eukaryota</taxon>
        <taxon>Metazoa</taxon>
        <taxon>Cnidaria</taxon>
        <taxon>Anthozoa</taxon>
        <taxon>Hexacorallia</taxon>
        <taxon>Scleractinia</taxon>
        <taxon>Caryophylliina</taxon>
        <taxon>Caryophylliidae</taxon>
        <taxon>Desmophyllum</taxon>
    </lineage>
</organism>
<dbReference type="SMART" id="SM00028">
    <property type="entry name" value="TPR"/>
    <property type="match status" value="3"/>
</dbReference>
<dbReference type="GO" id="GO:0101031">
    <property type="term" value="C:protein folding chaperone complex"/>
    <property type="evidence" value="ECO:0007669"/>
    <property type="project" value="TreeGrafter"/>
</dbReference>
<reference evidence="9" key="1">
    <citation type="submission" date="2023-01" db="EMBL/GenBank/DDBJ databases">
        <title>Genome assembly of the deep-sea coral Lophelia pertusa.</title>
        <authorList>
            <person name="Herrera S."/>
            <person name="Cordes E."/>
        </authorList>
    </citation>
    <scope>NUCLEOTIDE SEQUENCE</scope>
    <source>
        <strain evidence="9">USNM1676648</strain>
        <tissue evidence="9">Polyp</tissue>
    </source>
</reference>
<feature type="compositionally biased region" description="Low complexity" evidence="7">
    <location>
        <begin position="358"/>
        <end position="368"/>
    </location>
</feature>
<dbReference type="Pfam" id="PF13877">
    <property type="entry name" value="RPAP3_C"/>
    <property type="match status" value="1"/>
</dbReference>
<feature type="region of interest" description="Disordered" evidence="7">
    <location>
        <begin position="53"/>
        <end position="86"/>
    </location>
</feature>
<gene>
    <name evidence="9" type="primary">RPAP3</name>
    <name evidence="9" type="ORF">OS493_013385</name>
</gene>
<evidence type="ECO:0000256" key="4">
    <source>
        <dbReference type="ARBA" id="ARBA00040133"/>
    </source>
</evidence>
<evidence type="ECO:0000256" key="1">
    <source>
        <dbReference type="ARBA" id="ARBA00022737"/>
    </source>
</evidence>
<comment type="caution">
    <text evidence="9">The sequence shown here is derived from an EMBL/GenBank/DDBJ whole genome shotgun (WGS) entry which is preliminary data.</text>
</comment>
<dbReference type="Proteomes" id="UP001163046">
    <property type="component" value="Unassembled WGS sequence"/>
</dbReference>
<keyword evidence="10" id="KW-1185">Reference proteome</keyword>
<evidence type="ECO:0000256" key="2">
    <source>
        <dbReference type="ARBA" id="ARBA00022803"/>
    </source>
</evidence>
<keyword evidence="2 5" id="KW-0802">TPR repeat</keyword>
<feature type="region of interest" description="Disordered" evidence="7">
    <location>
        <begin position="347"/>
        <end position="378"/>
    </location>
</feature>
<evidence type="ECO:0000313" key="10">
    <source>
        <dbReference type="Proteomes" id="UP001163046"/>
    </source>
</evidence>
<dbReference type="InterPro" id="IPR025986">
    <property type="entry name" value="RPAP3-like_C"/>
</dbReference>
<accession>A0A9X0CEZ2</accession>
<feature type="repeat" description="TPR" evidence="5">
    <location>
        <begin position="143"/>
        <end position="176"/>
    </location>
</feature>
<dbReference type="SUPFAM" id="SSF48452">
    <property type="entry name" value="TPR-like"/>
    <property type="match status" value="1"/>
</dbReference>
<dbReference type="InterPro" id="IPR051966">
    <property type="entry name" value="RPAP3"/>
</dbReference>
<dbReference type="PROSITE" id="PS50293">
    <property type="entry name" value="TPR_REGION"/>
    <property type="match status" value="1"/>
</dbReference>
<dbReference type="OrthoDB" id="629492at2759"/>
<feature type="region of interest" description="Disordered" evidence="7">
    <location>
        <begin position="296"/>
        <end position="324"/>
    </location>
</feature>
<feature type="compositionally biased region" description="Polar residues" evidence="7">
    <location>
        <begin position="312"/>
        <end position="324"/>
    </location>
</feature>
<dbReference type="EMBL" id="MU827783">
    <property type="protein sequence ID" value="KAJ7336015.1"/>
    <property type="molecule type" value="Genomic_DNA"/>
</dbReference>
<evidence type="ECO:0000313" key="9">
    <source>
        <dbReference type="EMBL" id="KAJ7336015.1"/>
    </source>
</evidence>
<dbReference type="PROSITE" id="PS50005">
    <property type="entry name" value="TPR"/>
    <property type="match status" value="2"/>
</dbReference>
<feature type="compositionally biased region" description="Basic and acidic residues" evidence="7">
    <location>
        <begin position="72"/>
        <end position="86"/>
    </location>
</feature>
<feature type="domain" description="RNA-polymerase II-associated protein 3-like C-terminal" evidence="8">
    <location>
        <begin position="391"/>
        <end position="479"/>
    </location>
</feature>
<dbReference type="Gene3D" id="1.25.40.10">
    <property type="entry name" value="Tetratricopeptide repeat domain"/>
    <property type="match status" value="1"/>
</dbReference>
<dbReference type="InterPro" id="IPR019734">
    <property type="entry name" value="TPR_rpt"/>
</dbReference>
<dbReference type="AlphaFoldDB" id="A0A9X0CEZ2"/>
<dbReference type="InterPro" id="IPR011990">
    <property type="entry name" value="TPR-like_helical_dom_sf"/>
</dbReference>